<dbReference type="PANTHER" id="PTHR47099">
    <property type="entry name" value="METHYLCOBAMIDE:COM METHYLTRANSFERASE MTBA"/>
    <property type="match status" value="1"/>
</dbReference>
<dbReference type="SUPFAM" id="SSF51726">
    <property type="entry name" value="UROD/MetE-like"/>
    <property type="match status" value="1"/>
</dbReference>
<feature type="domain" description="Uroporphyrinogen decarboxylase (URO-D)" evidence="1">
    <location>
        <begin position="2"/>
        <end position="258"/>
    </location>
</feature>
<dbReference type="InterPro" id="IPR038071">
    <property type="entry name" value="UROD/MetE-like_sf"/>
</dbReference>
<feature type="non-terminal residue" evidence="2">
    <location>
        <position position="1"/>
    </location>
</feature>
<dbReference type="GO" id="GO:0006779">
    <property type="term" value="P:porphyrin-containing compound biosynthetic process"/>
    <property type="evidence" value="ECO:0007669"/>
    <property type="project" value="InterPro"/>
</dbReference>
<reference evidence="2" key="1">
    <citation type="journal article" date="2014" name="Front. Microbiol.">
        <title>High frequency of phylogenetically diverse reductive dehalogenase-homologous genes in deep subseafloor sedimentary metagenomes.</title>
        <authorList>
            <person name="Kawai M."/>
            <person name="Futagami T."/>
            <person name="Toyoda A."/>
            <person name="Takaki Y."/>
            <person name="Nishi S."/>
            <person name="Hori S."/>
            <person name="Arai W."/>
            <person name="Tsubouchi T."/>
            <person name="Morono Y."/>
            <person name="Uchiyama I."/>
            <person name="Ito T."/>
            <person name="Fujiyama A."/>
            <person name="Inagaki F."/>
            <person name="Takami H."/>
        </authorList>
    </citation>
    <scope>NUCLEOTIDE SEQUENCE</scope>
    <source>
        <strain evidence="2">Expedition CK06-06</strain>
    </source>
</reference>
<dbReference type="Gene3D" id="3.20.20.210">
    <property type="match status" value="1"/>
</dbReference>
<dbReference type="EMBL" id="BARU01029663">
    <property type="protein sequence ID" value="GAH69485.1"/>
    <property type="molecule type" value="Genomic_DNA"/>
</dbReference>
<sequence>AQIEAQKLIGYDAITAMPDLCVEAQGFGAKIIYPDNNAAYPDPYNPIIKSPSEYKNIDKLFDWSHADRMKNQIEVVSTINDQLPDMMIGGMSIGPLGLISRLRNVNELIRDFVYNKDKLHDACEKVTEIQIEYIEKQIEAGAKTIMLPVVLAERELMSKEMWLELDMPYQAKIAKFIRRKRALYCVHTCGRGPYFDLLIEHLRPVLIQNAFLPDGVKTEEEMIEKYGKKLVFLGFLSVSMLAWSSPSEVIAECKREIEVFGKSPAG</sequence>
<feature type="non-terminal residue" evidence="2">
    <location>
        <position position="266"/>
    </location>
</feature>
<dbReference type="InterPro" id="IPR052024">
    <property type="entry name" value="Methanogen_methyltrans"/>
</dbReference>
<dbReference type="GO" id="GO:0004853">
    <property type="term" value="F:uroporphyrinogen decarboxylase activity"/>
    <property type="evidence" value="ECO:0007669"/>
    <property type="project" value="InterPro"/>
</dbReference>
<gene>
    <name evidence="2" type="ORF">S03H2_47146</name>
</gene>
<dbReference type="PANTHER" id="PTHR47099:SF1">
    <property type="entry name" value="METHYLCOBAMIDE:COM METHYLTRANSFERASE MTBA"/>
    <property type="match status" value="1"/>
</dbReference>
<protein>
    <recommendedName>
        <fullName evidence="1">Uroporphyrinogen decarboxylase (URO-D) domain-containing protein</fullName>
    </recommendedName>
</protein>
<dbReference type="InterPro" id="IPR000257">
    <property type="entry name" value="Uroporphyrinogen_deCOase"/>
</dbReference>
<comment type="caution">
    <text evidence="2">The sequence shown here is derived from an EMBL/GenBank/DDBJ whole genome shotgun (WGS) entry which is preliminary data.</text>
</comment>
<organism evidence="2">
    <name type="scientific">marine sediment metagenome</name>
    <dbReference type="NCBI Taxonomy" id="412755"/>
    <lineage>
        <taxon>unclassified sequences</taxon>
        <taxon>metagenomes</taxon>
        <taxon>ecological metagenomes</taxon>
    </lineage>
</organism>
<evidence type="ECO:0000313" key="2">
    <source>
        <dbReference type="EMBL" id="GAH69485.1"/>
    </source>
</evidence>
<accession>X1IJS0</accession>
<dbReference type="Pfam" id="PF01208">
    <property type="entry name" value="URO-D"/>
    <property type="match status" value="1"/>
</dbReference>
<evidence type="ECO:0000259" key="1">
    <source>
        <dbReference type="Pfam" id="PF01208"/>
    </source>
</evidence>
<dbReference type="AlphaFoldDB" id="X1IJS0"/>
<name>X1IJS0_9ZZZZ</name>
<proteinExistence type="predicted"/>